<dbReference type="CDD" id="cd19071">
    <property type="entry name" value="AKR_AKR1-5-like"/>
    <property type="match status" value="1"/>
</dbReference>
<keyword evidence="1" id="KW-0812">Transmembrane</keyword>
<dbReference type="SUPFAM" id="SSF51430">
    <property type="entry name" value="NAD(P)-linked oxidoreductase"/>
    <property type="match status" value="1"/>
</dbReference>
<evidence type="ECO:0000313" key="4">
    <source>
        <dbReference type="Proteomes" id="UP000001449"/>
    </source>
</evidence>
<evidence type="ECO:0000313" key="3">
    <source>
        <dbReference type="EMBL" id="EED94859.1"/>
    </source>
</evidence>
<keyword evidence="4" id="KW-1185">Reference proteome</keyword>
<organism evidence="3 4">
    <name type="scientific">Thalassiosira pseudonana</name>
    <name type="common">Marine diatom</name>
    <name type="synonym">Cyclotella nana</name>
    <dbReference type="NCBI Taxonomy" id="35128"/>
    <lineage>
        <taxon>Eukaryota</taxon>
        <taxon>Sar</taxon>
        <taxon>Stramenopiles</taxon>
        <taxon>Ochrophyta</taxon>
        <taxon>Bacillariophyta</taxon>
        <taxon>Coscinodiscophyceae</taxon>
        <taxon>Thalassiosirophycidae</taxon>
        <taxon>Thalassiosirales</taxon>
        <taxon>Thalassiosiraceae</taxon>
        <taxon>Thalassiosira</taxon>
    </lineage>
</organism>
<protein>
    <submittedName>
        <fullName evidence="3">Expressed protein</fullName>
    </submittedName>
</protein>
<dbReference type="GO" id="GO:0005829">
    <property type="term" value="C:cytosol"/>
    <property type="evidence" value="ECO:0000318"/>
    <property type="project" value="GO_Central"/>
</dbReference>
<dbReference type="eggNOG" id="KOG1577">
    <property type="taxonomic scope" value="Eukaryota"/>
</dbReference>
<dbReference type="PRINTS" id="PR00069">
    <property type="entry name" value="ALDKETRDTASE"/>
</dbReference>
<gene>
    <name evidence="3" type="ORF">THAPSDRAFT_21386</name>
</gene>
<accession>B8BV19</accession>
<dbReference type="Proteomes" id="UP000001449">
    <property type="component" value="Chromosome 2"/>
</dbReference>
<dbReference type="GeneID" id="7446675"/>
<feature type="transmembrane region" description="Helical" evidence="1">
    <location>
        <begin position="17"/>
        <end position="39"/>
    </location>
</feature>
<dbReference type="HOGENOM" id="CLU_023205_10_1_1"/>
<dbReference type="InterPro" id="IPR036812">
    <property type="entry name" value="NAD(P)_OxRdtase_dom_sf"/>
</dbReference>
<reference evidence="3 4" key="1">
    <citation type="journal article" date="2004" name="Science">
        <title>The genome of the diatom Thalassiosira pseudonana: ecology, evolution, and metabolism.</title>
        <authorList>
            <person name="Armbrust E.V."/>
            <person name="Berges J.A."/>
            <person name="Bowler C."/>
            <person name="Green B.R."/>
            <person name="Martinez D."/>
            <person name="Putnam N.H."/>
            <person name="Zhou S."/>
            <person name="Allen A.E."/>
            <person name="Apt K.E."/>
            <person name="Bechner M."/>
            <person name="Brzezinski M.A."/>
            <person name="Chaal B.K."/>
            <person name="Chiovitti A."/>
            <person name="Davis A.K."/>
            <person name="Demarest M.S."/>
            <person name="Detter J.C."/>
            <person name="Glavina T."/>
            <person name="Goodstein D."/>
            <person name="Hadi M.Z."/>
            <person name="Hellsten U."/>
            <person name="Hildebrand M."/>
            <person name="Jenkins B.D."/>
            <person name="Jurka J."/>
            <person name="Kapitonov V.V."/>
            <person name="Kroger N."/>
            <person name="Lau W.W."/>
            <person name="Lane T.W."/>
            <person name="Larimer F.W."/>
            <person name="Lippmeier J.C."/>
            <person name="Lucas S."/>
            <person name="Medina M."/>
            <person name="Montsant A."/>
            <person name="Obornik M."/>
            <person name="Parker M.S."/>
            <person name="Palenik B."/>
            <person name="Pazour G.J."/>
            <person name="Richardson P.M."/>
            <person name="Rynearson T.A."/>
            <person name="Saito M.A."/>
            <person name="Schwartz D.C."/>
            <person name="Thamatrakoln K."/>
            <person name="Valentin K."/>
            <person name="Vardi A."/>
            <person name="Wilkerson F.P."/>
            <person name="Rokhsar D.S."/>
        </authorList>
    </citation>
    <scope>NUCLEOTIDE SEQUENCE [LARGE SCALE GENOMIC DNA]</scope>
    <source>
        <strain evidence="3 4">CCMP1335</strain>
    </source>
</reference>
<name>B8BV19_THAPS</name>
<dbReference type="RefSeq" id="XP_002287416.1">
    <property type="nucleotide sequence ID" value="XM_002287380.1"/>
</dbReference>
<dbReference type="OMA" id="FQSFWTL"/>
<keyword evidence="1" id="KW-1133">Transmembrane helix</keyword>
<dbReference type="FunFam" id="3.20.20.100:FF:000045">
    <property type="entry name" value="Aldo-keto reductase (AKR), putative"/>
    <property type="match status" value="1"/>
</dbReference>
<reference evidence="3 4" key="2">
    <citation type="journal article" date="2008" name="Nature">
        <title>The Phaeodactylum genome reveals the evolutionary history of diatom genomes.</title>
        <authorList>
            <person name="Bowler C."/>
            <person name="Allen A.E."/>
            <person name="Badger J.H."/>
            <person name="Grimwood J."/>
            <person name="Jabbari K."/>
            <person name="Kuo A."/>
            <person name="Maheswari U."/>
            <person name="Martens C."/>
            <person name="Maumus F."/>
            <person name="Otillar R.P."/>
            <person name="Rayko E."/>
            <person name="Salamov A."/>
            <person name="Vandepoele K."/>
            <person name="Beszteri B."/>
            <person name="Gruber A."/>
            <person name="Heijde M."/>
            <person name="Katinka M."/>
            <person name="Mock T."/>
            <person name="Valentin K."/>
            <person name="Verret F."/>
            <person name="Berges J.A."/>
            <person name="Brownlee C."/>
            <person name="Cadoret J.P."/>
            <person name="Chiovitti A."/>
            <person name="Choi C.J."/>
            <person name="Coesel S."/>
            <person name="De Martino A."/>
            <person name="Detter J.C."/>
            <person name="Durkin C."/>
            <person name="Falciatore A."/>
            <person name="Fournet J."/>
            <person name="Haruta M."/>
            <person name="Huysman M.J."/>
            <person name="Jenkins B.D."/>
            <person name="Jiroutova K."/>
            <person name="Jorgensen R.E."/>
            <person name="Joubert Y."/>
            <person name="Kaplan A."/>
            <person name="Kroger N."/>
            <person name="Kroth P.G."/>
            <person name="La Roche J."/>
            <person name="Lindquist E."/>
            <person name="Lommer M."/>
            <person name="Martin-Jezequel V."/>
            <person name="Lopez P.J."/>
            <person name="Lucas S."/>
            <person name="Mangogna M."/>
            <person name="McGinnis K."/>
            <person name="Medlin L.K."/>
            <person name="Montsant A."/>
            <person name="Oudot-Le Secq M.P."/>
            <person name="Napoli C."/>
            <person name="Obornik M."/>
            <person name="Parker M.S."/>
            <person name="Petit J.L."/>
            <person name="Porcel B.M."/>
            <person name="Poulsen N."/>
            <person name="Robison M."/>
            <person name="Rychlewski L."/>
            <person name="Rynearson T.A."/>
            <person name="Schmutz J."/>
            <person name="Shapiro H."/>
            <person name="Siaut M."/>
            <person name="Stanley M."/>
            <person name="Sussman M.R."/>
            <person name="Taylor A.R."/>
            <person name="Vardi A."/>
            <person name="von Dassow P."/>
            <person name="Vyverman W."/>
            <person name="Willis A."/>
            <person name="Wyrwicz L.S."/>
            <person name="Rokhsar D.S."/>
            <person name="Weissenbach J."/>
            <person name="Armbrust E.V."/>
            <person name="Green B.R."/>
            <person name="Van de Peer Y."/>
            <person name="Grigoriev I.V."/>
        </authorList>
    </citation>
    <scope>NUCLEOTIDE SEQUENCE [LARGE SCALE GENOMIC DNA]</scope>
    <source>
        <strain evidence="3 4">CCMP1335</strain>
    </source>
</reference>
<dbReference type="KEGG" id="tps:THAPSDRAFT_21386"/>
<evidence type="ECO:0000259" key="2">
    <source>
        <dbReference type="Pfam" id="PF00248"/>
    </source>
</evidence>
<dbReference type="STRING" id="35128.B8BV19"/>
<dbReference type="PANTHER" id="PTHR11732">
    <property type="entry name" value="ALDO/KETO REDUCTASE"/>
    <property type="match status" value="1"/>
</dbReference>
<dbReference type="PaxDb" id="35128-Thaps21386"/>
<evidence type="ECO:0000256" key="1">
    <source>
        <dbReference type="SAM" id="Phobius"/>
    </source>
</evidence>
<dbReference type="InParanoid" id="B8BV19"/>
<dbReference type="InterPro" id="IPR020471">
    <property type="entry name" value="AKR"/>
</dbReference>
<dbReference type="Pfam" id="PF00248">
    <property type="entry name" value="Aldo_ket_red"/>
    <property type="match status" value="1"/>
</dbReference>
<dbReference type="AlphaFoldDB" id="B8BV19"/>
<dbReference type="InterPro" id="IPR023210">
    <property type="entry name" value="NADP_OxRdtase_dom"/>
</dbReference>
<dbReference type="GO" id="GO:0004032">
    <property type="term" value="F:aldose reductase (NADPH) activity"/>
    <property type="evidence" value="ECO:0000318"/>
    <property type="project" value="GO_Central"/>
</dbReference>
<feature type="domain" description="NADP-dependent oxidoreductase" evidence="2">
    <location>
        <begin position="93"/>
        <end position="335"/>
    </location>
</feature>
<proteinExistence type="predicted"/>
<dbReference type="Gene3D" id="3.20.20.100">
    <property type="entry name" value="NADP-dependent oxidoreductase domain"/>
    <property type="match status" value="1"/>
</dbReference>
<dbReference type="EMBL" id="CM000639">
    <property type="protein sequence ID" value="EED94859.1"/>
    <property type="molecule type" value="Genomic_DNA"/>
</dbReference>
<keyword evidence="1" id="KW-0472">Membrane</keyword>
<sequence length="361" mass="40179">MVTPAPKKRQSKRFTQILALFAILLVATGSVWVFVSSLAGRTSTTASRSSLGAEVRQGVVDIPAEGSTTGDMHLSAKTMLASKMPYMLYGTAWKKDATASLVTQAIHAGFRFIDTACQPKHYNEKGVGQGVTTSLLQLGLDRTDIFLQTKFTSVSGQDENNIPYEKDASLEEQVKQSVHKSLDNLQTTYIDSLVLHSPMKTMDETLRVWRVFESFVDEGKVKQLGISNCYDMRTIRHLYAEATIKPAVLQNRFHKEKNFDIQVRSVCDSLGIKYQSFWTLTANRKALASPEWVETAKVKGLTPQTLMYAFMMTLGHTPLSGTTDANHMAEDVDIMLRFQNGEQILDGDEVKTLSKLLGLHD</sequence>